<dbReference type="EMBL" id="BKCJ010548320">
    <property type="protein sequence ID" value="GFB08304.1"/>
    <property type="molecule type" value="Genomic_DNA"/>
</dbReference>
<name>A0A699KT67_TANCI</name>
<protein>
    <submittedName>
        <fullName evidence="1">Uncharacterized protein</fullName>
    </submittedName>
</protein>
<proteinExistence type="predicted"/>
<comment type="caution">
    <text evidence="1">The sequence shown here is derived from an EMBL/GenBank/DDBJ whole genome shotgun (WGS) entry which is preliminary data.</text>
</comment>
<accession>A0A699KT67</accession>
<gene>
    <name evidence="1" type="ORF">Tci_680275</name>
</gene>
<reference evidence="1" key="1">
    <citation type="journal article" date="2019" name="Sci. Rep.">
        <title>Draft genome of Tanacetum cinerariifolium, the natural source of mosquito coil.</title>
        <authorList>
            <person name="Yamashiro T."/>
            <person name="Shiraishi A."/>
            <person name="Satake H."/>
            <person name="Nakayama K."/>
        </authorList>
    </citation>
    <scope>NUCLEOTIDE SEQUENCE</scope>
</reference>
<sequence>MVGIGGRWGSIARIGEGSLAKHSMESNDGLGSKFMASGEECLDGWVGVAGGEVKDGCVVFGVSRILLGVIPRDIMGERSGEAFIVDGGAN</sequence>
<organism evidence="1">
    <name type="scientific">Tanacetum cinerariifolium</name>
    <name type="common">Dalmatian daisy</name>
    <name type="synonym">Chrysanthemum cinerariifolium</name>
    <dbReference type="NCBI Taxonomy" id="118510"/>
    <lineage>
        <taxon>Eukaryota</taxon>
        <taxon>Viridiplantae</taxon>
        <taxon>Streptophyta</taxon>
        <taxon>Embryophyta</taxon>
        <taxon>Tracheophyta</taxon>
        <taxon>Spermatophyta</taxon>
        <taxon>Magnoliopsida</taxon>
        <taxon>eudicotyledons</taxon>
        <taxon>Gunneridae</taxon>
        <taxon>Pentapetalae</taxon>
        <taxon>asterids</taxon>
        <taxon>campanulids</taxon>
        <taxon>Asterales</taxon>
        <taxon>Asteraceae</taxon>
        <taxon>Asteroideae</taxon>
        <taxon>Anthemideae</taxon>
        <taxon>Anthemidinae</taxon>
        <taxon>Tanacetum</taxon>
    </lineage>
</organism>
<dbReference type="AlphaFoldDB" id="A0A699KT67"/>
<evidence type="ECO:0000313" key="1">
    <source>
        <dbReference type="EMBL" id="GFB08304.1"/>
    </source>
</evidence>